<dbReference type="InterPro" id="IPR046848">
    <property type="entry name" value="E_motif"/>
</dbReference>
<feature type="repeat" description="PPR" evidence="2">
    <location>
        <begin position="305"/>
        <end position="339"/>
    </location>
</feature>
<dbReference type="InterPro" id="IPR002885">
    <property type="entry name" value="PPR_rpt"/>
</dbReference>
<dbReference type="Pfam" id="PF13041">
    <property type="entry name" value="PPR_2"/>
    <property type="match status" value="3"/>
</dbReference>
<protein>
    <submittedName>
        <fullName evidence="3">Pentatricopeptide repeat-containing protein, chloroplastic-like protein</fullName>
    </submittedName>
</protein>
<proteinExistence type="predicted"/>
<dbReference type="PROSITE" id="PS51375">
    <property type="entry name" value="PPR"/>
    <property type="match status" value="3"/>
</dbReference>
<name>A0A3S4PP21_9MAGN</name>
<organism evidence="3 4">
    <name type="scientific">Cinnamomum micranthum f. kanehirae</name>
    <dbReference type="NCBI Taxonomy" id="337451"/>
    <lineage>
        <taxon>Eukaryota</taxon>
        <taxon>Viridiplantae</taxon>
        <taxon>Streptophyta</taxon>
        <taxon>Embryophyta</taxon>
        <taxon>Tracheophyta</taxon>
        <taxon>Spermatophyta</taxon>
        <taxon>Magnoliopsida</taxon>
        <taxon>Magnoliidae</taxon>
        <taxon>Laurales</taxon>
        <taxon>Lauraceae</taxon>
        <taxon>Cinnamomum</taxon>
    </lineage>
</organism>
<dbReference type="Proteomes" id="UP000283530">
    <property type="component" value="Unassembled WGS sequence"/>
</dbReference>
<feature type="repeat" description="PPR" evidence="2">
    <location>
        <begin position="406"/>
        <end position="440"/>
    </location>
</feature>
<dbReference type="FunFam" id="1.25.40.10:FF:000031">
    <property type="entry name" value="Pentatricopeptide repeat-containing protein mitochondrial"/>
    <property type="match status" value="1"/>
</dbReference>
<dbReference type="EMBL" id="QPKB01000009">
    <property type="protein sequence ID" value="RWR93017.1"/>
    <property type="molecule type" value="Genomic_DNA"/>
</dbReference>
<sequence>MQSQTYTKIISSKPLLLLHASTKTCYCTSKDLQLPNIQQYLLLLNQCKTLKQLKLLHAQITTTGLHTNPFITGKIVEISAIKLPNMPYAMLIFSHSQNPPNPFTWNTIIRGFSISPTPLHSISIFVSMLRRRVETQSFTFAFALKACARSQALCTGRALHALVAKTGHESHIFVVNTAMHVYSSCGDVVAARKLFDEMPVRNAVTWNALIAGYVQNGMADDGLRVFDEMLLSGLRPNDVTMVSVLSACTQKKEVELGRRVHAYVNENWAEFESNVNVGTALVDMYAKSRWVGTARQVFNKMKKKDVGTWNALIGGYVFNSSFEEALQVFDELLKTDLNPDEPTLVSTLSACTRLGALDVGKKIHLYAQEKGFSFNTTLGTALVDMYSKCGCIDAARQVFGEMTAKDVMTWTSMITGLAIHGNAEDALELFALMRSSGQKPDAVTFVGVLCACSHAGLVDKGLCYFESMRNDYNLTPRIEHYGCIIDLLSRAGRLNEAFGFISAMEVRPNAIIWRTLLSACRLHLNVELAEVAVRNLFELQSDHCGDYVLLSNIYSSRGRWEDAEKIRKLMEEGRIRKIPGLSLIQTDSKHKIEAVLESSNLVYR</sequence>
<dbReference type="Pfam" id="PF01535">
    <property type="entry name" value="PPR"/>
    <property type="match status" value="2"/>
</dbReference>
<dbReference type="AlphaFoldDB" id="A0A3S4PP21"/>
<evidence type="ECO:0000256" key="2">
    <source>
        <dbReference type="PROSITE-ProRule" id="PRU00708"/>
    </source>
</evidence>
<dbReference type="FunFam" id="1.25.40.10:FF:000344">
    <property type="entry name" value="Pentatricopeptide repeat-containing protein"/>
    <property type="match status" value="1"/>
</dbReference>
<evidence type="ECO:0000313" key="3">
    <source>
        <dbReference type="EMBL" id="RWR93017.1"/>
    </source>
</evidence>
<dbReference type="NCBIfam" id="TIGR00756">
    <property type="entry name" value="PPR"/>
    <property type="match status" value="3"/>
</dbReference>
<dbReference type="GO" id="GO:0009451">
    <property type="term" value="P:RNA modification"/>
    <property type="evidence" value="ECO:0007669"/>
    <property type="project" value="InterPro"/>
</dbReference>
<dbReference type="PANTHER" id="PTHR24015:SF553">
    <property type="entry name" value="DYW DOMAIN-CONTAINING PROTEIN"/>
    <property type="match status" value="1"/>
</dbReference>
<comment type="caution">
    <text evidence="3">The sequence shown here is derived from an EMBL/GenBank/DDBJ whole genome shotgun (WGS) entry which is preliminary data.</text>
</comment>
<dbReference type="InterPro" id="IPR046960">
    <property type="entry name" value="PPR_At4g14850-like_plant"/>
</dbReference>
<dbReference type="GO" id="GO:0003723">
    <property type="term" value="F:RNA binding"/>
    <property type="evidence" value="ECO:0007669"/>
    <property type="project" value="InterPro"/>
</dbReference>
<dbReference type="FunFam" id="1.25.40.10:FF:000090">
    <property type="entry name" value="Pentatricopeptide repeat-containing protein, chloroplastic"/>
    <property type="match status" value="1"/>
</dbReference>
<dbReference type="PANTHER" id="PTHR24015">
    <property type="entry name" value="OS07G0578800 PROTEIN-RELATED"/>
    <property type="match status" value="1"/>
</dbReference>
<evidence type="ECO:0000313" key="4">
    <source>
        <dbReference type="Proteomes" id="UP000283530"/>
    </source>
</evidence>
<keyword evidence="4" id="KW-1185">Reference proteome</keyword>
<gene>
    <name evidence="3" type="ORF">CKAN_02224700</name>
</gene>
<dbReference type="OrthoDB" id="185373at2759"/>
<feature type="repeat" description="PPR" evidence="2">
    <location>
        <begin position="202"/>
        <end position="236"/>
    </location>
</feature>
<evidence type="ECO:0000256" key="1">
    <source>
        <dbReference type="ARBA" id="ARBA00022737"/>
    </source>
</evidence>
<dbReference type="InterPro" id="IPR011990">
    <property type="entry name" value="TPR-like_helical_dom_sf"/>
</dbReference>
<dbReference type="Gene3D" id="1.25.40.10">
    <property type="entry name" value="Tetratricopeptide repeat domain"/>
    <property type="match status" value="4"/>
</dbReference>
<dbReference type="Pfam" id="PF20431">
    <property type="entry name" value="E_motif"/>
    <property type="match status" value="1"/>
</dbReference>
<accession>A0A3S4PP21</accession>
<keyword evidence="1" id="KW-0677">Repeat</keyword>
<reference evidence="3 4" key="1">
    <citation type="journal article" date="2019" name="Nat. Plants">
        <title>Stout camphor tree genome fills gaps in understanding of flowering plant genome evolution.</title>
        <authorList>
            <person name="Chaw S.M."/>
            <person name="Liu Y.C."/>
            <person name="Wu Y.W."/>
            <person name="Wang H.Y."/>
            <person name="Lin C.I."/>
            <person name="Wu C.S."/>
            <person name="Ke H.M."/>
            <person name="Chang L.Y."/>
            <person name="Hsu C.Y."/>
            <person name="Yang H.T."/>
            <person name="Sudianto E."/>
            <person name="Hsu M.H."/>
            <person name="Wu K.P."/>
            <person name="Wang L.N."/>
            <person name="Leebens-Mack J.H."/>
            <person name="Tsai I.J."/>
        </authorList>
    </citation>
    <scope>NUCLEOTIDE SEQUENCE [LARGE SCALE GENOMIC DNA]</scope>
    <source>
        <strain evidence="4">cv. Chaw 1501</strain>
        <tissue evidence="3">Young leaves</tissue>
    </source>
</reference>
<dbReference type="STRING" id="337451.A0A3S4PP21"/>
<dbReference type="SUPFAM" id="SSF48452">
    <property type="entry name" value="TPR-like"/>
    <property type="match status" value="1"/>
</dbReference>